<dbReference type="EMBL" id="JAGGKQ010000009">
    <property type="protein sequence ID" value="MBP1922524.1"/>
    <property type="molecule type" value="Genomic_DNA"/>
</dbReference>
<dbReference type="InterPro" id="IPR058292">
    <property type="entry name" value="DUF7986"/>
</dbReference>
<gene>
    <name evidence="1" type="ORF">J2751_001534</name>
</gene>
<name>A0A8T4GDF4_9EURY</name>
<keyword evidence="2" id="KW-1185">Reference proteome</keyword>
<evidence type="ECO:0000313" key="1">
    <source>
        <dbReference type="EMBL" id="MBP1922524.1"/>
    </source>
</evidence>
<sequence>MSDVDQYKTYREIGTQLNSDILEAYSDRELIVETASELDVEFDGPNLAYEFESQMPAHFEFALYDYRRDGTTAAERYLEAERWENETERDILESTIDADPSLFEVESVSESGPRLTVTDLLNDGEERTLLDINLSRTAEPGVVLFFRPVRYGEVTTTSGVSFPFPSEEKINLLEEYDRRVDPNEGKAVSRQRFVTFHDLYRDHGIYIQYRDQQ</sequence>
<dbReference type="AlphaFoldDB" id="A0A8T4GDF4"/>
<evidence type="ECO:0000313" key="2">
    <source>
        <dbReference type="Proteomes" id="UP000823588"/>
    </source>
</evidence>
<comment type="caution">
    <text evidence="1">The sequence shown here is derived from an EMBL/GenBank/DDBJ whole genome shotgun (WGS) entry which is preliminary data.</text>
</comment>
<dbReference type="Proteomes" id="UP000823588">
    <property type="component" value="Unassembled WGS sequence"/>
</dbReference>
<dbReference type="RefSeq" id="WP_209484756.1">
    <property type="nucleotide sequence ID" value="NZ_JAGGKQ010000009.1"/>
</dbReference>
<proteinExistence type="predicted"/>
<protein>
    <submittedName>
        <fullName evidence="1">Uncharacterized protein</fullName>
    </submittedName>
</protein>
<reference evidence="1" key="1">
    <citation type="submission" date="2021-03" db="EMBL/GenBank/DDBJ databases">
        <title>Genomic Encyclopedia of Type Strains, Phase IV (KMG-IV): sequencing the most valuable type-strain genomes for metagenomic binning, comparative biology and taxonomic classification.</title>
        <authorList>
            <person name="Goeker M."/>
        </authorList>
    </citation>
    <scope>NUCLEOTIDE SEQUENCE</scope>
    <source>
        <strain evidence="1">DSM 23564</strain>
    </source>
</reference>
<dbReference type="Pfam" id="PF25948">
    <property type="entry name" value="DUF7986"/>
    <property type="match status" value="1"/>
</dbReference>
<accession>A0A8T4GDF4</accession>
<organism evidence="1 2">
    <name type="scientific">Halorubrum alkaliphilum</name>
    <dbReference type="NCBI Taxonomy" id="261290"/>
    <lineage>
        <taxon>Archaea</taxon>
        <taxon>Methanobacteriati</taxon>
        <taxon>Methanobacteriota</taxon>
        <taxon>Stenosarchaea group</taxon>
        <taxon>Halobacteria</taxon>
        <taxon>Halobacteriales</taxon>
        <taxon>Haloferacaceae</taxon>
        <taxon>Halorubrum</taxon>
    </lineage>
</organism>
<dbReference type="OrthoDB" id="350328at2157"/>